<dbReference type="PROSITE" id="PS00922">
    <property type="entry name" value="TRANSGLYCOSYLASE"/>
    <property type="match status" value="1"/>
</dbReference>
<dbReference type="InterPro" id="IPR008258">
    <property type="entry name" value="Transglycosylase_SLT_dom_1"/>
</dbReference>
<sequence length="389" mass="45273">MKRIILILFLGSSFLVAKESAQEYAKQQMQEFKQYKANLEKEFQAYQTAQMKEFKEYKKSLSKYWDDPKMSSQKNWLLYTNDKKTRSDVDFKNEEITIETVATSKKKAEQNLQIALAKAVTLNTKTIQQIDPLERKLAKIKKPALMVTQKIKARPVLSIVVFKKPPTKQSVQNYINRYITPKNIKTKKSDKVADARVYKVTIKLPKNTTIRLSKQYLNEVRKEANRQALPLALIFAIMHSESSFNPRARSYVPAYGLMQIVPKTAGVDAYQYLYDERRLVSSSYLYNSNNNIQMGAAYLHILYYRYLRKVKNPTSRLYCTIAAYNTGAGNIAYAFTKKYNMNNAAPIINRMTPEEIYNKLENDLRFDEAKHYLVKVSKRMDTYSKIYGN</sequence>
<evidence type="ECO:0000259" key="2">
    <source>
        <dbReference type="Pfam" id="PF01464"/>
    </source>
</evidence>
<dbReference type="InterPro" id="IPR024570">
    <property type="entry name" value="Murein_transglycosylaseC_N"/>
</dbReference>
<dbReference type="AlphaFoldDB" id="A0A1W1CQT4"/>
<dbReference type="GO" id="GO:0016020">
    <property type="term" value="C:membrane"/>
    <property type="evidence" value="ECO:0007669"/>
    <property type="project" value="InterPro"/>
</dbReference>
<dbReference type="GO" id="GO:0016798">
    <property type="term" value="F:hydrolase activity, acting on glycosyl bonds"/>
    <property type="evidence" value="ECO:0007669"/>
    <property type="project" value="UniProtKB-KW"/>
</dbReference>
<dbReference type="EC" id="3.2.1.-" evidence="4"/>
<dbReference type="SUPFAM" id="SSF53955">
    <property type="entry name" value="Lysozyme-like"/>
    <property type="match status" value="1"/>
</dbReference>
<feature type="coiled-coil region" evidence="1">
    <location>
        <begin position="18"/>
        <end position="49"/>
    </location>
</feature>
<dbReference type="Pfam" id="PF11873">
    <property type="entry name" value="Mltc_N"/>
    <property type="match status" value="1"/>
</dbReference>
<dbReference type="InterPro" id="IPR023346">
    <property type="entry name" value="Lysozyme-like_dom_sf"/>
</dbReference>
<evidence type="ECO:0000259" key="3">
    <source>
        <dbReference type="Pfam" id="PF11873"/>
    </source>
</evidence>
<dbReference type="GO" id="GO:0008933">
    <property type="term" value="F:peptidoglycan lytic transglycosylase activity"/>
    <property type="evidence" value="ECO:0007669"/>
    <property type="project" value="InterPro"/>
</dbReference>
<reference evidence="4" key="1">
    <citation type="submission" date="2016-10" db="EMBL/GenBank/DDBJ databases">
        <authorList>
            <person name="de Groot N.N."/>
        </authorList>
    </citation>
    <scope>NUCLEOTIDE SEQUENCE</scope>
</reference>
<dbReference type="CDD" id="cd16893">
    <property type="entry name" value="LT_MltC_MltE"/>
    <property type="match status" value="1"/>
</dbReference>
<accession>A0A1W1CQT4</accession>
<gene>
    <name evidence="4" type="ORF">MNB_SM-5-676</name>
</gene>
<evidence type="ECO:0000256" key="1">
    <source>
        <dbReference type="SAM" id="Coils"/>
    </source>
</evidence>
<evidence type="ECO:0000313" key="4">
    <source>
        <dbReference type="EMBL" id="SFV68047.1"/>
    </source>
</evidence>
<name>A0A1W1CQT4_9ZZZZ</name>
<organism evidence="4">
    <name type="scientific">hydrothermal vent metagenome</name>
    <dbReference type="NCBI Taxonomy" id="652676"/>
    <lineage>
        <taxon>unclassified sequences</taxon>
        <taxon>metagenomes</taxon>
        <taxon>ecological metagenomes</taxon>
    </lineage>
</organism>
<proteinExistence type="predicted"/>
<dbReference type="InterPro" id="IPR000189">
    <property type="entry name" value="Transglyc_AS"/>
</dbReference>
<feature type="domain" description="Murein transglycosylase-C N-terminal" evidence="3">
    <location>
        <begin position="55"/>
        <end position="209"/>
    </location>
</feature>
<feature type="domain" description="Transglycosylase SLT" evidence="2">
    <location>
        <begin position="221"/>
        <end position="342"/>
    </location>
</feature>
<keyword evidence="4" id="KW-0326">Glycosidase</keyword>
<dbReference type="EMBL" id="FPHH01000107">
    <property type="protein sequence ID" value="SFV68047.1"/>
    <property type="molecule type" value="Genomic_DNA"/>
</dbReference>
<dbReference type="PANTHER" id="PTHR37423:SF2">
    <property type="entry name" value="MEMBRANE-BOUND LYTIC MUREIN TRANSGLYCOSYLASE C"/>
    <property type="match status" value="1"/>
</dbReference>
<dbReference type="PANTHER" id="PTHR37423">
    <property type="entry name" value="SOLUBLE LYTIC MUREIN TRANSGLYCOSYLASE-RELATED"/>
    <property type="match status" value="1"/>
</dbReference>
<keyword evidence="1" id="KW-0175">Coiled coil</keyword>
<dbReference type="GO" id="GO:0000270">
    <property type="term" value="P:peptidoglycan metabolic process"/>
    <property type="evidence" value="ECO:0007669"/>
    <property type="project" value="InterPro"/>
</dbReference>
<dbReference type="Pfam" id="PF01464">
    <property type="entry name" value="SLT"/>
    <property type="match status" value="1"/>
</dbReference>
<dbReference type="Gene3D" id="1.10.530.10">
    <property type="match status" value="1"/>
</dbReference>
<keyword evidence="4" id="KW-0378">Hydrolase</keyword>
<protein>
    <submittedName>
        <fullName evidence="4">Membrane-bound lytic murein transglycosylase C</fullName>
        <ecNumber evidence="4">3.2.1.-</ecNumber>
    </submittedName>
</protein>